<evidence type="ECO:0000313" key="2">
    <source>
        <dbReference type="EMBL" id="SAM01431.1"/>
    </source>
</evidence>
<protein>
    <submittedName>
        <fullName evidence="2">Uncharacterized protein</fullName>
    </submittedName>
</protein>
<organism evidence="2">
    <name type="scientific">Absidia glauca</name>
    <name type="common">Pin mould</name>
    <dbReference type="NCBI Taxonomy" id="4829"/>
    <lineage>
        <taxon>Eukaryota</taxon>
        <taxon>Fungi</taxon>
        <taxon>Fungi incertae sedis</taxon>
        <taxon>Mucoromycota</taxon>
        <taxon>Mucoromycotina</taxon>
        <taxon>Mucoromycetes</taxon>
        <taxon>Mucorales</taxon>
        <taxon>Cunninghamellaceae</taxon>
        <taxon>Absidia</taxon>
    </lineage>
</organism>
<evidence type="ECO:0000256" key="1">
    <source>
        <dbReference type="SAM" id="MobiDB-lite"/>
    </source>
</evidence>
<dbReference type="OMA" id="SKNFKEW"/>
<name>A0A163JHZ8_ABSGL</name>
<gene>
    <name evidence="2" type="primary">ABSGL_07172.1 scaffold 8717</name>
</gene>
<evidence type="ECO:0000313" key="3">
    <source>
        <dbReference type="Proteomes" id="UP000078561"/>
    </source>
</evidence>
<dbReference type="Proteomes" id="UP000078561">
    <property type="component" value="Unassembled WGS sequence"/>
</dbReference>
<proteinExistence type="predicted"/>
<dbReference type="InParanoid" id="A0A163JHZ8"/>
<dbReference type="OrthoDB" id="2288098at2759"/>
<keyword evidence="3" id="KW-1185">Reference proteome</keyword>
<feature type="region of interest" description="Disordered" evidence="1">
    <location>
        <begin position="100"/>
        <end position="122"/>
    </location>
</feature>
<sequence length="542" mass="61556">MDAQRTSYSDWRTKNDTLIQRIKELGQLHTKSASILLSLLILIHSLLEASIEQVQRSIGEKHAEHGRLELEEHNLERRNLVYAAYDDVFERLLQHQQSLNMPEMSHPPNDQPRQRRRDVSEQLMTSTSLVCRKIEHLCTSPKSLPTAAANGDTTTRIDATISPTKSRLLEQDILHLLETHSSKDFLDSIAALLQHENDIPPVNKNASNQSPALGSTLQQKMDGIRQQQKGRLAHVLDLEQEALDWKLRVRSLETQIQEKTKVCYNDPQIQAAFVTCVLAKSECAEESRRLRSFEEYLANVKQISSALEERHGDLDQIQKESEEAINDLSTQRKAISTIKTINANGIPQILDQKQQTLDLMKSIHLIHDQLDNMTLDNNFNTPSALSDENGKKRAALESAEPSFNMISNALGSSTLIKSPEKILQNLKSLLERPLAWADELGEKGIDLPEGNLEQDAVDTVVGSVKVLKEHVEKEWDAFVKQQQDQTLAKLDRIDDSKKELDDIRLLLSERDMVVKGQLGDDYTAQNRNLEEWFQLLDQMKKS</sequence>
<dbReference type="EMBL" id="LT553527">
    <property type="protein sequence ID" value="SAM01431.1"/>
    <property type="molecule type" value="Genomic_DNA"/>
</dbReference>
<reference evidence="2" key="1">
    <citation type="submission" date="2016-04" db="EMBL/GenBank/DDBJ databases">
        <authorList>
            <person name="Evans L.H."/>
            <person name="Alamgir A."/>
            <person name="Owens N."/>
            <person name="Weber N.D."/>
            <person name="Virtaneva K."/>
            <person name="Barbian K."/>
            <person name="Babar A."/>
            <person name="Rosenke K."/>
        </authorList>
    </citation>
    <scope>NUCLEOTIDE SEQUENCE [LARGE SCALE GENOMIC DNA]</scope>
    <source>
        <strain evidence="2">CBS 101.48</strain>
    </source>
</reference>
<accession>A0A163JHZ8</accession>
<dbReference type="AlphaFoldDB" id="A0A163JHZ8"/>